<dbReference type="SMART" id="SM00327">
    <property type="entry name" value="VWA"/>
    <property type="match status" value="1"/>
</dbReference>
<evidence type="ECO:0000259" key="1">
    <source>
        <dbReference type="PROSITE" id="PS50234"/>
    </source>
</evidence>
<accession>A0AB34KLG5</accession>
<dbReference type="PANTHER" id="PTHR45737">
    <property type="entry name" value="VON WILLEBRAND FACTOR A DOMAIN-CONTAINING PROTEIN 5A"/>
    <property type="match status" value="1"/>
</dbReference>
<dbReference type="SUPFAM" id="SSF53300">
    <property type="entry name" value="vWA-like"/>
    <property type="match status" value="1"/>
</dbReference>
<dbReference type="Pfam" id="PF08487">
    <property type="entry name" value="VIT"/>
    <property type="match status" value="1"/>
</dbReference>
<feature type="domain" description="VIT" evidence="2">
    <location>
        <begin position="15"/>
        <end position="144"/>
    </location>
</feature>
<evidence type="ECO:0000259" key="2">
    <source>
        <dbReference type="PROSITE" id="PS51468"/>
    </source>
</evidence>
<dbReference type="InterPro" id="IPR036465">
    <property type="entry name" value="vWFA_dom_sf"/>
</dbReference>
<dbReference type="Gene3D" id="3.40.50.410">
    <property type="entry name" value="von Willebrand factor, type A domain"/>
    <property type="match status" value="1"/>
</dbReference>
<dbReference type="AlphaFoldDB" id="A0AB34KLG5"/>
<sequence length="949" mass="103646">MYYEEICGLYFVAPAADKWSWPQHLRHYLAQVKLESHTTIGPTCYSTVLNQTFSNSSENVIPQARYTFPLYDGVAVSGYTITYADKTLKGIVQQKETAKKTYQDAVERGETAGLLESLPAGIFGVTLGNIPAKTDVNVSINYCQELKHDAAIDGLRYILPTSIAPRYGDYPGTLLPSTASDEGRMSITVDVDMTKNCIRKVQSPSHHIAVSMGSISTLDHNDAFDSTKASATLTHGTAELAGDFVLQLLIDNISEPRVMVEMHPNLPSRALMATLVPKFNLGVCNPEIVFIADQSGSMGGSKNKALVSALKVFIKSLPIGVRFNICAFGSTHRFLWSKSQPYNEANMNAAIKFVNTFRAEYGGTELFNPVKEAFNRRLGDLELEIMLLTDGEIWNEGELFDFIDLQLVEESVDARVFALGIGSNVSHTLVEGVARAGNGFAQFVTEDEQTDQKVVRMLKGALYPHTKDYTLEVTYADDAVDQDDFELVERVEYCLHVDEHYSKLASDSVQAQDDQAQAMDTSLPSATAGKPISFFDASADLDEPIKTNDADRYAHLPRIEPPRILQAPSKIAPLFPFNQTTIYLIFGPDAPQRRISSVTLRATSAQGPLELTIPASQIQTTGTTVHQLAARKAIQDLEEGRGWLQTAKTVEGVPAKDKSRFDELVEREAVRLGERFQVAGKWTSFVAVQDSPNATVEIAEVDEPTADEAPPYRSRVLPPPSFGMAAPASFASAHLRRVVPKADHSASVSIAQIAPPPALSGINMCQYADPDLTRELGAACMMPDSDEIFDAQQCRRIAPPLPAKKKRSKWPGNVLAAVGLSGGQARSEDEEDLEGNPAVAEQVALAKGGPHLLIHLQTFSGAWQWTEKLFAAMDLASADKRPAFDAVFGSEDIMATVLAIAYLETELRTYEDVWEMVVVKARAWVGAQVGDEAVDGLVNNAKGMLSGEK</sequence>
<gene>
    <name evidence="3" type="ORF">WHR41_06206</name>
</gene>
<dbReference type="Proteomes" id="UP000803884">
    <property type="component" value="Unassembled WGS sequence"/>
</dbReference>
<dbReference type="InterPro" id="IPR002035">
    <property type="entry name" value="VWF_A"/>
</dbReference>
<comment type="caution">
    <text evidence="3">The sequence shown here is derived from an EMBL/GenBank/DDBJ whole genome shotgun (WGS) entry which is preliminary data.</text>
</comment>
<dbReference type="GeneID" id="96007649"/>
<name>A0AB34KLG5_9PEZI</name>
<evidence type="ECO:0000313" key="4">
    <source>
        <dbReference type="Proteomes" id="UP000803884"/>
    </source>
</evidence>
<dbReference type="Pfam" id="PF13768">
    <property type="entry name" value="VWA_3"/>
    <property type="match status" value="1"/>
</dbReference>
<feature type="domain" description="VWFA" evidence="1">
    <location>
        <begin position="287"/>
        <end position="458"/>
    </location>
</feature>
<dbReference type="PROSITE" id="PS51468">
    <property type="entry name" value="VIT"/>
    <property type="match status" value="1"/>
</dbReference>
<reference evidence="3 4" key="1">
    <citation type="journal article" date="2020" name="Microbiol. Resour. Announc.">
        <title>Draft Genome Sequence of a Cladosporium Species Isolated from the Mesophotic Ascidian Didemnum maculosum.</title>
        <authorList>
            <person name="Gioti A."/>
            <person name="Siaperas R."/>
            <person name="Nikolaivits E."/>
            <person name="Le Goff G."/>
            <person name="Ouazzani J."/>
            <person name="Kotoulas G."/>
            <person name="Topakas E."/>
        </authorList>
    </citation>
    <scope>NUCLEOTIDE SEQUENCE [LARGE SCALE GENOMIC DNA]</scope>
    <source>
        <strain evidence="3 4">TM138-S3</strain>
    </source>
</reference>
<dbReference type="SMART" id="SM00609">
    <property type="entry name" value="VIT"/>
    <property type="match status" value="1"/>
</dbReference>
<proteinExistence type="predicted"/>
<dbReference type="InterPro" id="IPR013694">
    <property type="entry name" value="VIT"/>
</dbReference>
<dbReference type="RefSeq" id="XP_069228107.1">
    <property type="nucleotide sequence ID" value="XM_069374811.1"/>
</dbReference>
<organism evidence="3 4">
    <name type="scientific">Cladosporium halotolerans</name>
    <dbReference type="NCBI Taxonomy" id="1052096"/>
    <lineage>
        <taxon>Eukaryota</taxon>
        <taxon>Fungi</taxon>
        <taxon>Dikarya</taxon>
        <taxon>Ascomycota</taxon>
        <taxon>Pezizomycotina</taxon>
        <taxon>Dothideomycetes</taxon>
        <taxon>Dothideomycetidae</taxon>
        <taxon>Cladosporiales</taxon>
        <taxon>Cladosporiaceae</taxon>
        <taxon>Cladosporium</taxon>
    </lineage>
</organism>
<dbReference type="PANTHER" id="PTHR45737:SF6">
    <property type="entry name" value="VON WILLEBRAND FACTOR A DOMAIN-CONTAINING PROTEIN 5A"/>
    <property type="match status" value="1"/>
</dbReference>
<dbReference type="EMBL" id="JAAQHG020000022">
    <property type="protein sequence ID" value="KAL1585001.1"/>
    <property type="molecule type" value="Genomic_DNA"/>
</dbReference>
<keyword evidence="4" id="KW-1185">Reference proteome</keyword>
<evidence type="ECO:0000313" key="3">
    <source>
        <dbReference type="EMBL" id="KAL1585001.1"/>
    </source>
</evidence>
<dbReference type="PROSITE" id="PS50234">
    <property type="entry name" value="VWFA"/>
    <property type="match status" value="1"/>
</dbReference>
<protein>
    <submittedName>
        <fullName evidence="3">Uncharacterized protein</fullName>
    </submittedName>
</protein>